<comment type="caution">
    <text evidence="2">The sequence shown here is derived from an EMBL/GenBank/DDBJ whole genome shotgun (WGS) entry which is preliminary data.</text>
</comment>
<dbReference type="AlphaFoldDB" id="A0A0F9CPA8"/>
<name>A0A0F9CPA8_9ZZZZ</name>
<feature type="transmembrane region" description="Helical" evidence="1">
    <location>
        <begin position="20"/>
        <end position="40"/>
    </location>
</feature>
<keyword evidence="1" id="KW-1133">Transmembrane helix</keyword>
<evidence type="ECO:0000256" key="1">
    <source>
        <dbReference type="SAM" id="Phobius"/>
    </source>
</evidence>
<feature type="non-terminal residue" evidence="2">
    <location>
        <position position="88"/>
    </location>
</feature>
<dbReference type="EMBL" id="LAZR01043264">
    <property type="protein sequence ID" value="KKL07506.1"/>
    <property type="molecule type" value="Genomic_DNA"/>
</dbReference>
<accession>A0A0F9CPA8</accession>
<protein>
    <submittedName>
        <fullName evidence="2">Uncharacterized protein</fullName>
    </submittedName>
</protein>
<gene>
    <name evidence="2" type="ORF">LCGC14_2585290</name>
</gene>
<proteinExistence type="predicted"/>
<evidence type="ECO:0000313" key="2">
    <source>
        <dbReference type="EMBL" id="KKL07506.1"/>
    </source>
</evidence>
<organism evidence="2">
    <name type="scientific">marine sediment metagenome</name>
    <dbReference type="NCBI Taxonomy" id="412755"/>
    <lineage>
        <taxon>unclassified sequences</taxon>
        <taxon>metagenomes</taxon>
        <taxon>ecological metagenomes</taxon>
    </lineage>
</organism>
<reference evidence="2" key="1">
    <citation type="journal article" date="2015" name="Nature">
        <title>Complex archaea that bridge the gap between prokaryotes and eukaryotes.</title>
        <authorList>
            <person name="Spang A."/>
            <person name="Saw J.H."/>
            <person name="Jorgensen S.L."/>
            <person name="Zaremba-Niedzwiedzka K."/>
            <person name="Martijn J."/>
            <person name="Lind A.E."/>
            <person name="van Eijk R."/>
            <person name="Schleper C."/>
            <person name="Guy L."/>
            <person name="Ettema T.J."/>
        </authorList>
    </citation>
    <scope>NUCLEOTIDE SEQUENCE</scope>
</reference>
<keyword evidence="1" id="KW-0472">Membrane</keyword>
<sequence length="88" mass="10366">MKMKEETEIAEENIKTKNKVFYIFVSILMLVSTIYLASAYTPVYDLCFDENGRGIECETYWKFNYEIHDNGKMLNLLGLFDGRIEEYA</sequence>
<keyword evidence="1" id="KW-0812">Transmembrane</keyword>